<evidence type="ECO:0000313" key="2">
    <source>
        <dbReference type="Proteomes" id="UP001454036"/>
    </source>
</evidence>
<proteinExistence type="predicted"/>
<evidence type="ECO:0000313" key="1">
    <source>
        <dbReference type="EMBL" id="GAA0141454.1"/>
    </source>
</evidence>
<dbReference type="EMBL" id="BAABME010000286">
    <property type="protein sequence ID" value="GAA0141454.1"/>
    <property type="molecule type" value="Genomic_DNA"/>
</dbReference>
<dbReference type="InterPro" id="IPR043128">
    <property type="entry name" value="Rev_trsase/Diguanyl_cyclase"/>
</dbReference>
<organism evidence="1 2">
    <name type="scientific">Lithospermum erythrorhizon</name>
    <name type="common">Purple gromwell</name>
    <name type="synonym">Lithospermum officinale var. erythrorhizon</name>
    <dbReference type="NCBI Taxonomy" id="34254"/>
    <lineage>
        <taxon>Eukaryota</taxon>
        <taxon>Viridiplantae</taxon>
        <taxon>Streptophyta</taxon>
        <taxon>Embryophyta</taxon>
        <taxon>Tracheophyta</taxon>
        <taxon>Spermatophyta</taxon>
        <taxon>Magnoliopsida</taxon>
        <taxon>eudicotyledons</taxon>
        <taxon>Gunneridae</taxon>
        <taxon>Pentapetalae</taxon>
        <taxon>asterids</taxon>
        <taxon>lamiids</taxon>
        <taxon>Boraginales</taxon>
        <taxon>Boraginaceae</taxon>
        <taxon>Boraginoideae</taxon>
        <taxon>Lithospermeae</taxon>
        <taxon>Lithospermum</taxon>
    </lineage>
</organism>
<accession>A0AAV3NQG2</accession>
<name>A0AAV3NQG2_LITER</name>
<dbReference type="Proteomes" id="UP001454036">
    <property type="component" value="Unassembled WGS sequence"/>
</dbReference>
<dbReference type="Gene3D" id="3.30.70.270">
    <property type="match status" value="1"/>
</dbReference>
<sequence length="70" mass="8219">MCTDFTVLNNAYPKDFYLLPCLGRLVDGSAGHKVFDFMYASRDITRYVCFQKTKRKQHSLHSMAYFVGKW</sequence>
<dbReference type="AlphaFoldDB" id="A0AAV3NQG2"/>
<protein>
    <submittedName>
        <fullName evidence="1">Uncharacterized protein</fullName>
    </submittedName>
</protein>
<keyword evidence="2" id="KW-1185">Reference proteome</keyword>
<reference evidence="1 2" key="1">
    <citation type="submission" date="2024-01" db="EMBL/GenBank/DDBJ databases">
        <title>The complete chloroplast genome sequence of Lithospermum erythrorhizon: insights into the phylogenetic relationship among Boraginaceae species and the maternal lineages of purple gromwells.</title>
        <authorList>
            <person name="Okada T."/>
            <person name="Watanabe K."/>
        </authorList>
    </citation>
    <scope>NUCLEOTIDE SEQUENCE [LARGE SCALE GENOMIC DNA]</scope>
</reference>
<comment type="caution">
    <text evidence="1">The sequence shown here is derived from an EMBL/GenBank/DDBJ whole genome shotgun (WGS) entry which is preliminary data.</text>
</comment>
<gene>
    <name evidence="1" type="ORF">LIER_02591</name>
</gene>